<evidence type="ECO:0000313" key="9">
    <source>
        <dbReference type="Proteomes" id="UP000789739"/>
    </source>
</evidence>
<dbReference type="EMBL" id="CAJVPI010000021">
    <property type="protein sequence ID" value="CAG8458240.1"/>
    <property type="molecule type" value="Genomic_DNA"/>
</dbReference>
<dbReference type="PANTHER" id="PTHR13362">
    <property type="entry name" value="MITOCHONDRIAL RIBOSOMAL PROTEIN S33"/>
    <property type="match status" value="1"/>
</dbReference>
<comment type="similarity">
    <text evidence="2">Belongs to the mitochondrion-specific ribosomal protein mS33 family.</text>
</comment>
<keyword evidence="5" id="KW-0687">Ribonucleoprotein</keyword>
<comment type="caution">
    <text evidence="8">The sequence shown here is derived from an EMBL/GenBank/DDBJ whole genome shotgun (WGS) entry which is preliminary data.</text>
</comment>
<dbReference type="AlphaFoldDB" id="A0A9N8VRB9"/>
<evidence type="ECO:0000313" key="8">
    <source>
        <dbReference type="EMBL" id="CAG8458240.1"/>
    </source>
</evidence>
<sequence length="107" mass="12281">MALPLKPRLLKLQELTCSLFNTVYNPTSAHTGNKILKQRLIGPSIVNWYPTKMIKLKRISDMFPDFNLVDQDEQRRLDDIARRKRRGKGAPKKGHGRRAVVAASKKK</sequence>
<evidence type="ECO:0000256" key="4">
    <source>
        <dbReference type="ARBA" id="ARBA00023128"/>
    </source>
</evidence>
<dbReference type="GO" id="GO:0005840">
    <property type="term" value="C:ribosome"/>
    <property type="evidence" value="ECO:0007669"/>
    <property type="project" value="UniProtKB-KW"/>
</dbReference>
<organism evidence="8 9">
    <name type="scientific">Paraglomus brasilianum</name>
    <dbReference type="NCBI Taxonomy" id="144538"/>
    <lineage>
        <taxon>Eukaryota</taxon>
        <taxon>Fungi</taxon>
        <taxon>Fungi incertae sedis</taxon>
        <taxon>Mucoromycota</taxon>
        <taxon>Glomeromycotina</taxon>
        <taxon>Glomeromycetes</taxon>
        <taxon>Paraglomerales</taxon>
        <taxon>Paraglomeraceae</taxon>
        <taxon>Paraglomus</taxon>
    </lineage>
</organism>
<reference evidence="8" key="1">
    <citation type="submission" date="2021-06" db="EMBL/GenBank/DDBJ databases">
        <authorList>
            <person name="Kallberg Y."/>
            <person name="Tangrot J."/>
            <person name="Rosling A."/>
        </authorList>
    </citation>
    <scope>NUCLEOTIDE SEQUENCE</scope>
    <source>
        <strain evidence="8">BR232B</strain>
    </source>
</reference>
<evidence type="ECO:0000256" key="2">
    <source>
        <dbReference type="ARBA" id="ARBA00008970"/>
    </source>
</evidence>
<comment type="subcellular location">
    <subcellularLocation>
        <location evidence="1">Mitochondrion</location>
    </subcellularLocation>
</comment>
<evidence type="ECO:0000256" key="1">
    <source>
        <dbReference type="ARBA" id="ARBA00004173"/>
    </source>
</evidence>
<gene>
    <name evidence="8" type="ORF">PBRASI_LOCUS433</name>
</gene>
<name>A0A9N8VRB9_9GLOM</name>
<keyword evidence="9" id="KW-1185">Reference proteome</keyword>
<dbReference type="InterPro" id="IPR013219">
    <property type="entry name" value="Ribosomal_mS33"/>
</dbReference>
<evidence type="ECO:0000256" key="3">
    <source>
        <dbReference type="ARBA" id="ARBA00022980"/>
    </source>
</evidence>
<feature type="region of interest" description="Disordered" evidence="7">
    <location>
        <begin position="79"/>
        <end position="107"/>
    </location>
</feature>
<dbReference type="Proteomes" id="UP000789739">
    <property type="component" value="Unassembled WGS sequence"/>
</dbReference>
<accession>A0A9N8VRB9</accession>
<proteinExistence type="inferred from homology"/>
<dbReference type="GO" id="GO:0005739">
    <property type="term" value="C:mitochondrion"/>
    <property type="evidence" value="ECO:0007669"/>
    <property type="project" value="UniProtKB-SubCell"/>
</dbReference>
<keyword evidence="4" id="KW-0496">Mitochondrion</keyword>
<keyword evidence="3" id="KW-0689">Ribosomal protein</keyword>
<dbReference type="OrthoDB" id="2257454at2759"/>
<evidence type="ECO:0000256" key="7">
    <source>
        <dbReference type="SAM" id="MobiDB-lite"/>
    </source>
</evidence>
<dbReference type="Pfam" id="PF08293">
    <property type="entry name" value="MRP-S33"/>
    <property type="match status" value="1"/>
</dbReference>
<evidence type="ECO:0000256" key="6">
    <source>
        <dbReference type="ARBA" id="ARBA00035132"/>
    </source>
</evidence>
<evidence type="ECO:0000256" key="5">
    <source>
        <dbReference type="ARBA" id="ARBA00023274"/>
    </source>
</evidence>
<dbReference type="GO" id="GO:1990904">
    <property type="term" value="C:ribonucleoprotein complex"/>
    <property type="evidence" value="ECO:0007669"/>
    <property type="project" value="UniProtKB-KW"/>
</dbReference>
<protein>
    <recommendedName>
        <fullName evidence="6">Small ribosomal subunit protein mS33</fullName>
    </recommendedName>
</protein>
<feature type="compositionally biased region" description="Basic residues" evidence="7">
    <location>
        <begin position="82"/>
        <end position="107"/>
    </location>
</feature>
<dbReference type="PANTHER" id="PTHR13362:SF2">
    <property type="entry name" value="SMALL RIBOSOMAL SUBUNIT PROTEIN MS33"/>
    <property type="match status" value="1"/>
</dbReference>